<dbReference type="AlphaFoldDB" id="A0A7G8TD75"/>
<dbReference type="EMBL" id="CP060286">
    <property type="protein sequence ID" value="QNK41566.1"/>
    <property type="molecule type" value="Genomic_DNA"/>
</dbReference>
<evidence type="ECO:0000313" key="1">
    <source>
        <dbReference type="EMBL" id="QNK41566.1"/>
    </source>
</evidence>
<reference evidence="1 2" key="1">
    <citation type="submission" date="2020-08" db="EMBL/GenBank/DDBJ databases">
        <title>The isolate Caproiciproducens sp. 7D4C2 produces n-caproate at mildly acidic conditions from hexoses: genome and rBOX comparison with related strains and chain-elongating bacteria.</title>
        <authorList>
            <person name="Esquivel-Elizondo S."/>
            <person name="Bagci C."/>
            <person name="Temovska M."/>
            <person name="Jeon B.S."/>
            <person name="Bessarab I."/>
            <person name="Williams R.B.H."/>
            <person name="Huson D.H."/>
            <person name="Angenent L.T."/>
        </authorList>
    </citation>
    <scope>NUCLEOTIDE SEQUENCE [LARGE SCALE GENOMIC DNA]</scope>
    <source>
        <strain evidence="1 2">7D4C2</strain>
    </source>
</reference>
<gene>
    <name evidence="1" type="ORF">HCR03_04695</name>
</gene>
<evidence type="ECO:0000313" key="2">
    <source>
        <dbReference type="Proteomes" id="UP000515909"/>
    </source>
</evidence>
<dbReference type="KEGG" id="cfem:HCR03_04695"/>
<organism evidence="1 2">
    <name type="scientific">Caproicibacter fermentans</name>
    <dbReference type="NCBI Taxonomy" id="2576756"/>
    <lineage>
        <taxon>Bacteria</taxon>
        <taxon>Bacillati</taxon>
        <taxon>Bacillota</taxon>
        <taxon>Clostridia</taxon>
        <taxon>Eubacteriales</taxon>
        <taxon>Acutalibacteraceae</taxon>
        <taxon>Caproicibacter</taxon>
    </lineage>
</organism>
<dbReference type="RefSeq" id="WP_187036893.1">
    <property type="nucleotide sequence ID" value="NZ_CP060286.1"/>
</dbReference>
<proteinExistence type="predicted"/>
<accession>A0A7G8TD75</accession>
<sequence length="155" mass="17445">MPEFINSRTLSDESIEPTQKLKGTVYLTKDTYLKIDSLIKLSGDTPSRNDIIEKAVDFYFGYSTSQLSQDYLCSVFGQKIEGLIGSLGTRVSRGNFRYAVELDVLSKMVASVLHLTGDQYGKMRKKSIDEVKRTNGTIDIMKSINENESEFLPPK</sequence>
<name>A0A7G8TD75_9FIRM</name>
<dbReference type="Proteomes" id="UP000515909">
    <property type="component" value="Chromosome"/>
</dbReference>
<protein>
    <submittedName>
        <fullName evidence="1">Uncharacterized protein</fullName>
    </submittedName>
</protein>